<keyword evidence="2" id="KW-1185">Reference proteome</keyword>
<dbReference type="EMBL" id="JARBWL010000001">
    <property type="protein sequence ID" value="MDI2589827.1"/>
    <property type="molecule type" value="Genomic_DNA"/>
</dbReference>
<accession>A0ABT6QG09</accession>
<evidence type="ECO:0000313" key="2">
    <source>
        <dbReference type="Proteomes" id="UP001159100"/>
    </source>
</evidence>
<sequence length="100" mass="11181">MQHFGKEYFQFFESRPAAERRDYTHQDGVTSVVAVSLSDGKVDEAFAGVYETNGKLRFEQVLDSKALQLLVGDTSIDYMETLARLTELVTEKAGSVVVKN</sequence>
<protein>
    <submittedName>
        <fullName evidence="1">Uncharacterized protein</fullName>
    </submittedName>
</protein>
<gene>
    <name evidence="1" type="ORF">POF45_00060</name>
</gene>
<organism evidence="1 2">
    <name type="scientific">Pseudomonas fungipugnans</name>
    <dbReference type="NCBI Taxonomy" id="3024217"/>
    <lineage>
        <taxon>Bacteria</taxon>
        <taxon>Pseudomonadati</taxon>
        <taxon>Pseudomonadota</taxon>
        <taxon>Gammaproteobacteria</taxon>
        <taxon>Pseudomonadales</taxon>
        <taxon>Pseudomonadaceae</taxon>
        <taxon>Pseudomonas</taxon>
    </lineage>
</organism>
<comment type="caution">
    <text evidence="1">The sequence shown here is derived from an EMBL/GenBank/DDBJ whole genome shotgun (WGS) entry which is preliminary data.</text>
</comment>
<dbReference type="Proteomes" id="UP001159100">
    <property type="component" value="Unassembled WGS sequence"/>
</dbReference>
<name>A0ABT6QG09_9PSED</name>
<dbReference type="RefSeq" id="WP_282314682.1">
    <property type="nucleotide sequence ID" value="NZ_JARBWL010000001.1"/>
</dbReference>
<evidence type="ECO:0000313" key="1">
    <source>
        <dbReference type="EMBL" id="MDI2589827.1"/>
    </source>
</evidence>
<proteinExistence type="predicted"/>
<reference evidence="1 2" key="1">
    <citation type="submission" date="2023-02" db="EMBL/GenBank/DDBJ databases">
        <title>Pseudomonas chrutzelriedensis sp. nov., a potently antifungal strain isolated from moss.</title>
        <authorList>
            <person name="Schnyder A."/>
            <person name="Kalawong R."/>
            <person name="Eberl L."/>
            <person name="Agnoli K."/>
        </authorList>
    </citation>
    <scope>NUCLEOTIDE SEQUENCE [LARGE SCALE GENOMIC DNA]</scope>
    <source>
        <strain evidence="1 2">681</strain>
    </source>
</reference>